<evidence type="ECO:0000313" key="2">
    <source>
        <dbReference type="EMBL" id="KAG0647239.1"/>
    </source>
</evidence>
<evidence type="ECO:0000256" key="1">
    <source>
        <dbReference type="SAM" id="MobiDB-lite"/>
    </source>
</evidence>
<feature type="region of interest" description="Disordered" evidence="1">
    <location>
        <begin position="37"/>
        <end position="61"/>
    </location>
</feature>
<reference evidence="2" key="1">
    <citation type="submission" date="2019-07" db="EMBL/GenBank/DDBJ databases">
        <title>Hyphodiscus hymeniophilus genome sequencing and assembly.</title>
        <authorList>
            <person name="Kramer G."/>
            <person name="Nodwell J."/>
        </authorList>
    </citation>
    <scope>NUCLEOTIDE SEQUENCE</scope>
    <source>
        <strain evidence="2">ATCC 34498</strain>
    </source>
</reference>
<organism evidence="2 3">
    <name type="scientific">Hyphodiscus hymeniophilus</name>
    <dbReference type="NCBI Taxonomy" id="353542"/>
    <lineage>
        <taxon>Eukaryota</taxon>
        <taxon>Fungi</taxon>
        <taxon>Dikarya</taxon>
        <taxon>Ascomycota</taxon>
        <taxon>Pezizomycotina</taxon>
        <taxon>Leotiomycetes</taxon>
        <taxon>Helotiales</taxon>
        <taxon>Hyphodiscaceae</taxon>
        <taxon>Hyphodiscus</taxon>
    </lineage>
</organism>
<accession>A0A9P6VGB2</accession>
<dbReference type="Proteomes" id="UP000785200">
    <property type="component" value="Unassembled WGS sequence"/>
</dbReference>
<protein>
    <submittedName>
        <fullName evidence="2">Uncharacterized protein</fullName>
    </submittedName>
</protein>
<proteinExistence type="predicted"/>
<comment type="caution">
    <text evidence="2">The sequence shown here is derived from an EMBL/GenBank/DDBJ whole genome shotgun (WGS) entry which is preliminary data.</text>
</comment>
<evidence type="ECO:0000313" key="3">
    <source>
        <dbReference type="Proteomes" id="UP000785200"/>
    </source>
</evidence>
<name>A0A9P6VGB2_9HELO</name>
<sequence length="204" mass="22657">MRSLRTSPLLHHGFQNQQVLLCTSFVQSTSLQRRLASTSTAASKTTSTNPTNLSKPLSKVNGPPTTLPALLDLPIREPNQSFFPGYAFKLGKAYATFYKTGVFNIYKNFQASRPLQRTLSSKYGGSLSSAISSGALTRSEFQLLNRNWHDLKRVPAFALVFLICGEFTPLVDSETDPKRQEDFRGTEETFVSEFDGCATECSRI</sequence>
<gene>
    <name evidence="2" type="ORF">D0Z07_7014</name>
</gene>
<keyword evidence="3" id="KW-1185">Reference proteome</keyword>
<feature type="compositionally biased region" description="Low complexity" evidence="1">
    <location>
        <begin position="37"/>
        <end position="48"/>
    </location>
</feature>
<dbReference type="EMBL" id="VNKQ01000013">
    <property type="protein sequence ID" value="KAG0647239.1"/>
    <property type="molecule type" value="Genomic_DNA"/>
</dbReference>
<dbReference type="AlphaFoldDB" id="A0A9P6VGB2"/>
<dbReference type="OrthoDB" id="73691at2759"/>